<proteinExistence type="predicted"/>
<accession>A0A1M6FXN5</accession>
<name>A0A1M6FXN5_9ACTN</name>
<dbReference type="AlphaFoldDB" id="A0A1M6FXN5"/>
<dbReference type="EMBL" id="FQZG01000023">
    <property type="protein sequence ID" value="SHJ02488.1"/>
    <property type="molecule type" value="Genomic_DNA"/>
</dbReference>
<organism evidence="1 2">
    <name type="scientific">Tessaracoccus bendigoensis DSM 12906</name>
    <dbReference type="NCBI Taxonomy" id="1123357"/>
    <lineage>
        <taxon>Bacteria</taxon>
        <taxon>Bacillati</taxon>
        <taxon>Actinomycetota</taxon>
        <taxon>Actinomycetes</taxon>
        <taxon>Propionibacteriales</taxon>
        <taxon>Propionibacteriaceae</taxon>
        <taxon>Tessaracoccus</taxon>
    </lineage>
</organism>
<keyword evidence="2" id="KW-1185">Reference proteome</keyword>
<gene>
    <name evidence="1" type="ORF">SAMN02745244_01558</name>
</gene>
<protein>
    <submittedName>
        <fullName evidence="1">Uncharacterized protein</fullName>
    </submittedName>
</protein>
<reference evidence="1 2" key="1">
    <citation type="submission" date="2016-11" db="EMBL/GenBank/DDBJ databases">
        <authorList>
            <person name="Jaros S."/>
            <person name="Januszkiewicz K."/>
            <person name="Wedrychowicz H."/>
        </authorList>
    </citation>
    <scope>NUCLEOTIDE SEQUENCE [LARGE SCALE GENOMIC DNA]</scope>
    <source>
        <strain evidence="1 2">DSM 12906</strain>
    </source>
</reference>
<evidence type="ECO:0000313" key="1">
    <source>
        <dbReference type="EMBL" id="SHJ02488.1"/>
    </source>
</evidence>
<dbReference type="Proteomes" id="UP000184512">
    <property type="component" value="Unassembled WGS sequence"/>
</dbReference>
<evidence type="ECO:0000313" key="2">
    <source>
        <dbReference type="Proteomes" id="UP000184512"/>
    </source>
</evidence>
<sequence length="77" mass="8795">MTMKRSEFGSLGDRLGRMPRVLDDQRVRHVWLDSTCPALVVDRRKTAGRWEGQVVRVEDGELLVGWVSGDRISTIEL</sequence>